<evidence type="ECO:0000313" key="1">
    <source>
        <dbReference type="EMBL" id="OHA39858.1"/>
    </source>
</evidence>
<proteinExistence type="predicted"/>
<dbReference type="NCBIfam" id="TIGR00741">
    <property type="entry name" value="yfiA"/>
    <property type="match status" value="1"/>
</dbReference>
<dbReference type="InterPro" id="IPR036567">
    <property type="entry name" value="RHF-like"/>
</dbReference>
<dbReference type="Gene3D" id="3.30.160.100">
    <property type="entry name" value="Ribosome hibernation promotion factor-like"/>
    <property type="match status" value="1"/>
</dbReference>
<name>A0A1G2NUV6_9BACT</name>
<gene>
    <name evidence="1" type="ORF">A3H68_00720</name>
</gene>
<organism evidence="1 2">
    <name type="scientific">Candidatus Taylorbacteria bacterium RIFCSPLOWO2_02_FULL_46_40</name>
    <dbReference type="NCBI Taxonomy" id="1802329"/>
    <lineage>
        <taxon>Bacteria</taxon>
        <taxon>Candidatus Tayloriibacteriota</taxon>
    </lineage>
</organism>
<accession>A0A1G2NUV6</accession>
<dbReference type="InterPro" id="IPR003489">
    <property type="entry name" value="RHF/RaiA"/>
</dbReference>
<comment type="caution">
    <text evidence="1">The sequence shown here is derived from an EMBL/GenBank/DDBJ whole genome shotgun (WGS) entry which is preliminary data.</text>
</comment>
<sequence length="122" mass="13862">MKISIKTTNVTLTPDIKEYLERKLESLKKFIGADDSAVAVDVELGKSSTHHQTGDVFRAEINVFEGKKSHRAVAEGNDLVSALDGMKDQILHSLRNDKTKKMTLIKKTGSRLKQFIRRFYKR</sequence>
<dbReference type="Proteomes" id="UP000176429">
    <property type="component" value="Unassembled WGS sequence"/>
</dbReference>
<dbReference type="SUPFAM" id="SSF69754">
    <property type="entry name" value="Ribosome binding protein Y (YfiA homologue)"/>
    <property type="match status" value="1"/>
</dbReference>
<dbReference type="Pfam" id="PF02482">
    <property type="entry name" value="Ribosomal_S30AE"/>
    <property type="match status" value="1"/>
</dbReference>
<protein>
    <submittedName>
        <fullName evidence="1">Ribosomal subunit interface protein</fullName>
    </submittedName>
</protein>
<dbReference type="AlphaFoldDB" id="A0A1G2NUV6"/>
<evidence type="ECO:0000313" key="2">
    <source>
        <dbReference type="Proteomes" id="UP000176429"/>
    </source>
</evidence>
<dbReference type="EMBL" id="MHSH01000062">
    <property type="protein sequence ID" value="OHA39858.1"/>
    <property type="molecule type" value="Genomic_DNA"/>
</dbReference>
<reference evidence="1 2" key="1">
    <citation type="journal article" date="2016" name="Nat. Commun.">
        <title>Thousands of microbial genomes shed light on interconnected biogeochemical processes in an aquifer system.</title>
        <authorList>
            <person name="Anantharaman K."/>
            <person name="Brown C.T."/>
            <person name="Hug L.A."/>
            <person name="Sharon I."/>
            <person name="Castelle C.J."/>
            <person name="Probst A.J."/>
            <person name="Thomas B.C."/>
            <person name="Singh A."/>
            <person name="Wilkins M.J."/>
            <person name="Karaoz U."/>
            <person name="Brodie E.L."/>
            <person name="Williams K.H."/>
            <person name="Hubbard S.S."/>
            <person name="Banfield J.F."/>
        </authorList>
    </citation>
    <scope>NUCLEOTIDE SEQUENCE [LARGE SCALE GENOMIC DNA]</scope>
</reference>